<dbReference type="Pfam" id="PF13472">
    <property type="entry name" value="Lipase_GDSL_2"/>
    <property type="match status" value="1"/>
</dbReference>
<protein>
    <submittedName>
        <fullName evidence="3">GDSL-type esterase/lipase family protein</fullName>
    </submittedName>
</protein>
<gene>
    <name evidence="3" type="ORF">QE109_15130</name>
</gene>
<dbReference type="Proteomes" id="UP001158045">
    <property type="component" value="Unassembled WGS sequence"/>
</dbReference>
<dbReference type="InterPro" id="IPR013830">
    <property type="entry name" value="SGNH_hydro"/>
</dbReference>
<organism evidence="3 4">
    <name type="scientific">Fusibacter bizertensis</name>
    <dbReference type="NCBI Taxonomy" id="1488331"/>
    <lineage>
        <taxon>Bacteria</taxon>
        <taxon>Bacillati</taxon>
        <taxon>Bacillota</taxon>
        <taxon>Clostridia</taxon>
        <taxon>Eubacteriales</taxon>
        <taxon>Eubacteriales Family XII. Incertae Sedis</taxon>
        <taxon>Fusibacter</taxon>
    </lineage>
</organism>
<dbReference type="RefSeq" id="WP_281095386.1">
    <property type="nucleotide sequence ID" value="NZ_JARYZI010000012.1"/>
</dbReference>
<evidence type="ECO:0000259" key="2">
    <source>
        <dbReference type="Pfam" id="PF13472"/>
    </source>
</evidence>
<dbReference type="InterPro" id="IPR051532">
    <property type="entry name" value="Ester_Hydrolysis_Enzymes"/>
</dbReference>
<proteinExistence type="predicted"/>
<dbReference type="InterPro" id="IPR036514">
    <property type="entry name" value="SGNH_hydro_sf"/>
</dbReference>
<evidence type="ECO:0000313" key="3">
    <source>
        <dbReference type="EMBL" id="MDH8679490.1"/>
    </source>
</evidence>
<dbReference type="PANTHER" id="PTHR30383">
    <property type="entry name" value="THIOESTERASE 1/PROTEASE 1/LYSOPHOSPHOLIPASE L1"/>
    <property type="match status" value="1"/>
</dbReference>
<feature type="domain" description="SGNH hydrolase-type esterase" evidence="2">
    <location>
        <begin position="66"/>
        <end position="251"/>
    </location>
</feature>
<dbReference type="Gene3D" id="3.40.50.1110">
    <property type="entry name" value="SGNH hydrolase"/>
    <property type="match status" value="1"/>
</dbReference>
<keyword evidence="1" id="KW-1133">Transmembrane helix</keyword>
<comment type="caution">
    <text evidence="3">The sequence shown here is derived from an EMBL/GenBank/DDBJ whole genome shotgun (WGS) entry which is preliminary data.</text>
</comment>
<keyword evidence="1" id="KW-0472">Membrane</keyword>
<keyword evidence="1" id="KW-0812">Transmembrane</keyword>
<name>A0ABT6NGD3_9FIRM</name>
<evidence type="ECO:0000256" key="1">
    <source>
        <dbReference type="SAM" id="Phobius"/>
    </source>
</evidence>
<sequence length="268" mass="29484">MNKKILWLILFVFSIVIAVGFIIGIVTTIHITTSTQNGEMTKSNIETSIEKTNSVFKSADNLNILVIGDSIGAGVGDETSMGLGKGYALKLNDNSKSTEVINLSVPGAKTEDLLAVIQNTETDAFLIQSHMVMISIGGNDIKSLLDNEASTLSIDYEELLTQYLSDLKVILNAIKAKNADTQIVFIGLYNPYGDKVDMEKIELLLNMNYKTSLLVDSYSSSVYIPTYDLFKYHLDAYLTIDDFHPNAAGYSAIVDRIISVVLSDEMRQ</sequence>
<dbReference type="PANTHER" id="PTHR30383:SF27">
    <property type="entry name" value="SPORE GERMINATION LIPASE LIPC"/>
    <property type="match status" value="1"/>
</dbReference>
<dbReference type="SUPFAM" id="SSF52266">
    <property type="entry name" value="SGNH hydrolase"/>
    <property type="match status" value="1"/>
</dbReference>
<reference evidence="3 4" key="1">
    <citation type="submission" date="2023-04" db="EMBL/GenBank/DDBJ databases">
        <title>Fusibacter bizertensis strain WBS, isolated from littoral bottom sediments of the Arctic seas - biochemical and genomic analysis.</title>
        <authorList>
            <person name="Brioukhanov A.L."/>
        </authorList>
    </citation>
    <scope>NUCLEOTIDE SEQUENCE [LARGE SCALE GENOMIC DNA]</scope>
    <source>
        <strain evidence="3 4">WBS</strain>
    </source>
</reference>
<evidence type="ECO:0000313" key="4">
    <source>
        <dbReference type="Proteomes" id="UP001158045"/>
    </source>
</evidence>
<dbReference type="EMBL" id="JARYZI010000012">
    <property type="protein sequence ID" value="MDH8679490.1"/>
    <property type="molecule type" value="Genomic_DNA"/>
</dbReference>
<accession>A0ABT6NGD3</accession>
<feature type="transmembrane region" description="Helical" evidence="1">
    <location>
        <begin position="7"/>
        <end position="31"/>
    </location>
</feature>
<keyword evidence="4" id="KW-1185">Reference proteome</keyword>